<evidence type="ECO:0000256" key="1">
    <source>
        <dbReference type="SAM" id="Phobius"/>
    </source>
</evidence>
<feature type="transmembrane region" description="Helical" evidence="1">
    <location>
        <begin position="196"/>
        <end position="218"/>
    </location>
</feature>
<proteinExistence type="predicted"/>
<evidence type="ECO:0000313" key="2">
    <source>
        <dbReference type="EMBL" id="EJW99734.1"/>
    </source>
</evidence>
<keyword evidence="1" id="KW-1133">Transmembrane helix</keyword>
<comment type="caution">
    <text evidence="2">The sequence shown here is derived from an EMBL/GenBank/DDBJ whole genome shotgun (WGS) entry which is preliminary data.</text>
</comment>
<protein>
    <submittedName>
        <fullName evidence="2">Uncharacterized protein</fullName>
    </submittedName>
</protein>
<gene>
    <name evidence="2" type="ORF">EVA_12168</name>
</gene>
<feature type="transmembrane region" description="Helical" evidence="1">
    <location>
        <begin position="161"/>
        <end position="184"/>
    </location>
</feature>
<accession>J9GJG6</accession>
<name>J9GJG6_9ZZZZ</name>
<reference evidence="2" key="1">
    <citation type="journal article" date="2012" name="PLoS ONE">
        <title>Gene sets for utilization of primary and secondary nutrition supplies in the distal gut of endangered iberian lynx.</title>
        <authorList>
            <person name="Alcaide M."/>
            <person name="Messina E."/>
            <person name="Richter M."/>
            <person name="Bargiela R."/>
            <person name="Peplies J."/>
            <person name="Huws S.A."/>
            <person name="Newbold C.J."/>
            <person name="Golyshin P.N."/>
            <person name="Simon M.A."/>
            <person name="Lopez G."/>
            <person name="Yakimov M.M."/>
            <person name="Ferrer M."/>
        </authorList>
    </citation>
    <scope>NUCLEOTIDE SEQUENCE</scope>
</reference>
<dbReference type="AlphaFoldDB" id="J9GJG6"/>
<organism evidence="2">
    <name type="scientific">gut metagenome</name>
    <dbReference type="NCBI Taxonomy" id="749906"/>
    <lineage>
        <taxon>unclassified sequences</taxon>
        <taxon>metagenomes</taxon>
        <taxon>organismal metagenomes</taxon>
    </lineage>
</organism>
<dbReference type="EMBL" id="AMCI01003677">
    <property type="protein sequence ID" value="EJW99734.1"/>
    <property type="molecule type" value="Genomic_DNA"/>
</dbReference>
<sequence length="278" mass="31087">MEQNPLFGKVPGNVPVGSCGLGVHLKHQPDIGRFLRVYHQLLCVDTVHLDRLRMEAVRGFPAHLKAPLTAGVVSVRYPLLYRFPFKLGEHDTDIQHGPSHRRGGIKLFRRGHKLHIVLLEQLHHVGKVQNGTADTVELVNHDLCNQAPLDVPHQFLKLRTVCVLAAVPFVCVFLAVTAFQLVFAKFNLAFNGNAVLFVYRLSCIDCVYPIVHIVAPFLKKETELLTVLLYRQQPRKSMMGLENLMSRLPHSPACRRTCGTPHKAAVPVPGVWLLPVPA</sequence>
<keyword evidence="1" id="KW-0812">Transmembrane</keyword>
<keyword evidence="1" id="KW-0472">Membrane</keyword>